<evidence type="ECO:0000256" key="2">
    <source>
        <dbReference type="ARBA" id="ARBA00005182"/>
    </source>
</evidence>
<keyword evidence="7 11" id="KW-0016">Alginate biosynthesis</keyword>
<organism evidence="12 13">
    <name type="scientific">Mergibacter septicus</name>
    <dbReference type="NCBI Taxonomy" id="221402"/>
    <lineage>
        <taxon>Bacteria</taxon>
        <taxon>Pseudomonadati</taxon>
        <taxon>Pseudomonadota</taxon>
        <taxon>Gammaproteobacteria</taxon>
        <taxon>Pasteurellales</taxon>
        <taxon>Pasteurellaceae</taxon>
        <taxon>Mergibacter</taxon>
    </lineage>
</organism>
<comment type="subcellular location">
    <subcellularLocation>
        <location evidence="11">Cell inner membrane</location>
    </subcellularLocation>
    <subcellularLocation>
        <location evidence="1">Cell membrane</location>
        <topology evidence="1">Multi-pass membrane protein</topology>
    </subcellularLocation>
</comment>
<evidence type="ECO:0000256" key="6">
    <source>
        <dbReference type="ARBA" id="ARBA00022692"/>
    </source>
</evidence>
<evidence type="ECO:0000256" key="1">
    <source>
        <dbReference type="ARBA" id="ARBA00004651"/>
    </source>
</evidence>
<evidence type="ECO:0000256" key="3">
    <source>
        <dbReference type="ARBA" id="ARBA00010323"/>
    </source>
</evidence>
<dbReference type="InterPro" id="IPR051085">
    <property type="entry name" value="MB_O-acyltransferase"/>
</dbReference>
<keyword evidence="10 11" id="KW-0012">Acyltransferase</keyword>
<keyword evidence="4 11" id="KW-1003">Cell membrane</keyword>
<dbReference type="PANTHER" id="PTHR13285">
    <property type="entry name" value="ACYLTRANSFERASE"/>
    <property type="match status" value="1"/>
</dbReference>
<keyword evidence="9 11" id="KW-0472">Membrane</keyword>
<dbReference type="EMBL" id="CP022011">
    <property type="protein sequence ID" value="QDJ14828.1"/>
    <property type="molecule type" value="Genomic_DNA"/>
</dbReference>
<dbReference type="AlphaFoldDB" id="A0A8E3MGB4"/>
<dbReference type="PANTHER" id="PTHR13285:SF23">
    <property type="entry name" value="TEICHOIC ACID D-ALANYLTRANSFERASE"/>
    <property type="match status" value="1"/>
</dbReference>
<dbReference type="Proteomes" id="UP000955338">
    <property type="component" value="Chromosome"/>
</dbReference>
<keyword evidence="11" id="KW-0997">Cell inner membrane</keyword>
<dbReference type="InterPro" id="IPR004299">
    <property type="entry name" value="MBOAT_fam"/>
</dbReference>
<dbReference type="EC" id="2.3.1.-" evidence="11"/>
<evidence type="ECO:0000256" key="5">
    <source>
        <dbReference type="ARBA" id="ARBA00022679"/>
    </source>
</evidence>
<dbReference type="PIRSF" id="PIRSF500217">
    <property type="entry name" value="AlgI"/>
    <property type="match status" value="1"/>
</dbReference>
<dbReference type="InterPro" id="IPR024194">
    <property type="entry name" value="Ac/AlaTfrase_AlgI/DltB"/>
</dbReference>
<evidence type="ECO:0000256" key="10">
    <source>
        <dbReference type="ARBA" id="ARBA00023315"/>
    </source>
</evidence>
<keyword evidence="13" id="KW-1185">Reference proteome</keyword>
<dbReference type="RefSeq" id="WP_261920647.1">
    <property type="nucleotide sequence ID" value="NZ_CP022011.1"/>
</dbReference>
<dbReference type="GO" id="GO:0005886">
    <property type="term" value="C:plasma membrane"/>
    <property type="evidence" value="ECO:0007669"/>
    <property type="project" value="UniProtKB-SubCell"/>
</dbReference>
<reference evidence="12" key="1">
    <citation type="submission" date="2017-06" db="EMBL/GenBank/DDBJ databases">
        <title>Genome sequencing of pathogenic and non-pathogenic strains within Bisgaard taxon 40.</title>
        <authorList>
            <person name="Ladner J.T."/>
            <person name="Lovett S.P."/>
            <person name="Koroleva G."/>
            <person name="Lorch J.M."/>
        </authorList>
    </citation>
    <scope>NUCLEOTIDE SEQUENCE</scope>
    <source>
        <strain evidence="12">27576-1-I1</strain>
    </source>
</reference>
<dbReference type="Pfam" id="PF03062">
    <property type="entry name" value="MBOAT"/>
    <property type="match status" value="1"/>
</dbReference>
<comment type="pathway">
    <text evidence="2 11">Glycan biosynthesis; alginate biosynthesis.</text>
</comment>
<dbReference type="GO" id="GO:0042121">
    <property type="term" value="P:alginic acid biosynthetic process"/>
    <property type="evidence" value="ECO:0007669"/>
    <property type="project" value="UniProtKB-UniRule"/>
</dbReference>
<keyword evidence="6 11" id="KW-0812">Transmembrane</keyword>
<accession>A0A8E3MGB4</accession>
<evidence type="ECO:0000256" key="7">
    <source>
        <dbReference type="ARBA" id="ARBA00022841"/>
    </source>
</evidence>
<evidence type="ECO:0000313" key="13">
    <source>
        <dbReference type="Proteomes" id="UP000955338"/>
    </source>
</evidence>
<protein>
    <recommendedName>
        <fullName evidence="11">Probable alginate O-acetylase</fullName>
        <ecNumber evidence="11">2.3.1.-</ecNumber>
    </recommendedName>
</protein>
<comment type="similarity">
    <text evidence="3 11">Belongs to the membrane-bound acyltransferase family.</text>
</comment>
<name>A0A8E3MGB4_9PAST</name>
<evidence type="ECO:0000256" key="11">
    <source>
        <dbReference type="PIRNR" id="PIRNR016636"/>
    </source>
</evidence>
<proteinExistence type="inferred from homology"/>
<evidence type="ECO:0000256" key="4">
    <source>
        <dbReference type="ARBA" id="ARBA00022475"/>
    </source>
</evidence>
<sequence>MPFLSIEFTLFFIIFFPLYWLCRFSPKCQNFLLLLASGYWLWQLNPWFLVTVFSFAIIINWFAQRISNEQRIGWKKGYFITAIVITLLNLGVFKYFDFFRPQLQNWFGQQVIDIVLPLGVSYYTFQAIAYLVELYRGENIKLTMFETLLHFSFFPTITSGPIARVGKMKSIYGEHQGMAVQLKTVVPRQIIRPALAISLVLLGIAKKWWLSGTLGEQFVDPVFENPLQYQGIEVLNAMYGYTAQLFLDFSGYTDLVIGIAMLLGFDLPKNFNMPLRAFNIRDFWNRWHITLSTWIRDYIYIPLGGSRNGWGRTQVNLVIAMLLSGIWHGSGWNFLLWGGLHGIALVILNITDHFFGRERLVITPLGKVLGIIVTIHFVVFSFVVFRTSSLSDANLMFTALWQNFSLQSNLQNWLVLGLFIFTLIVYPLFVRGFEAFVRLLENLPYWLWFVPITLIMMLIIVLAPSGIPGFIYANF</sequence>
<dbReference type="InterPro" id="IPR028362">
    <property type="entry name" value="AlgI"/>
</dbReference>
<evidence type="ECO:0000256" key="9">
    <source>
        <dbReference type="ARBA" id="ARBA00023136"/>
    </source>
</evidence>
<evidence type="ECO:0000256" key="8">
    <source>
        <dbReference type="ARBA" id="ARBA00022989"/>
    </source>
</evidence>
<keyword evidence="5 11" id="KW-0808">Transferase</keyword>
<dbReference type="GO" id="GO:0016746">
    <property type="term" value="F:acyltransferase activity"/>
    <property type="evidence" value="ECO:0007669"/>
    <property type="project" value="UniProtKB-KW"/>
</dbReference>
<evidence type="ECO:0000313" key="12">
    <source>
        <dbReference type="EMBL" id="QDJ14828.1"/>
    </source>
</evidence>
<gene>
    <name evidence="12" type="ORF">CEP48_05030</name>
</gene>
<dbReference type="UniPathway" id="UPA00286"/>
<dbReference type="PIRSF" id="PIRSF016636">
    <property type="entry name" value="AlgI_DltB"/>
    <property type="match status" value="1"/>
</dbReference>
<keyword evidence="8" id="KW-1133">Transmembrane helix</keyword>